<evidence type="ECO:0000313" key="3">
    <source>
        <dbReference type="Proteomes" id="UP000179860"/>
    </source>
</evidence>
<dbReference type="Proteomes" id="UP000179860">
    <property type="component" value="Plasmid pl2WSM5005"/>
</dbReference>
<dbReference type="OrthoDB" id="270162at2"/>
<evidence type="ECO:0000256" key="1">
    <source>
        <dbReference type="SAM" id="Phobius"/>
    </source>
</evidence>
<keyword evidence="1" id="KW-0812">Transmembrane</keyword>
<dbReference type="Pfam" id="PF06912">
    <property type="entry name" value="DUF1275"/>
    <property type="match status" value="1"/>
</dbReference>
<dbReference type="EMBL" id="CP017565">
    <property type="protein sequence ID" value="QXE07446.1"/>
    <property type="molecule type" value="Genomic_DNA"/>
</dbReference>
<accession>A0A8F4KK63</accession>
<dbReference type="InterPro" id="IPR010699">
    <property type="entry name" value="DUF1275"/>
</dbReference>
<keyword evidence="3" id="KW-1185">Reference proteome</keyword>
<geneLocation type="plasmid" evidence="2 3">
    <name>pl2WSM5005</name>
</geneLocation>
<sequence length="204" mass="23334">MQLEVVRSPLRLPPLRTTVFWHRRYNHDEGSGWLCSLCVAGIFSGNMTGNVTSLADRIATGDPRSGLSLLAIIVLFIVGAMLSALLLEFRGAGNRARLRNAVTRSWVQKLPWPVRRPLRLSTPAITDPDRYGRPGARHQLRRVTYAWCPLRDADAARESRYVLRLNFKIARRNQVTDRPYRKAMRLDKRSVCRVPSKGFSQRLR</sequence>
<keyword evidence="1" id="KW-1133">Transmembrane helix</keyword>
<organism evidence="2 3">
    <name type="scientific">Paraburkholderia sprentiae WSM5005</name>
    <dbReference type="NCBI Taxonomy" id="754502"/>
    <lineage>
        <taxon>Bacteria</taxon>
        <taxon>Pseudomonadati</taxon>
        <taxon>Pseudomonadota</taxon>
        <taxon>Betaproteobacteria</taxon>
        <taxon>Burkholderiales</taxon>
        <taxon>Burkholderiaceae</taxon>
        <taxon>Paraburkholderia</taxon>
    </lineage>
</organism>
<keyword evidence="2" id="KW-0614">Plasmid</keyword>
<evidence type="ECO:0000313" key="2">
    <source>
        <dbReference type="EMBL" id="QXE07446.1"/>
    </source>
</evidence>
<keyword evidence="1" id="KW-0472">Membrane</keyword>
<name>A0A8F4KK63_9BURK</name>
<dbReference type="KEGG" id="pspw:BJG93_36900"/>
<reference evidence="2" key="1">
    <citation type="submission" date="2016-09" db="EMBL/GenBank/DDBJ databases">
        <title>The Complete Genome of Burkholderia sprentiae wsm5005.</title>
        <authorList>
            <person name="De Meyer S."/>
            <person name="Wang P."/>
            <person name="Terpolilli J."/>
        </authorList>
    </citation>
    <scope>NUCLEOTIDE SEQUENCE [LARGE SCALE GENOMIC DNA]</scope>
    <source>
        <strain evidence="2">WSM5005</strain>
    </source>
</reference>
<dbReference type="AlphaFoldDB" id="A0A8F4KK63"/>
<proteinExistence type="predicted"/>
<gene>
    <name evidence="2" type="ORF">BJG93_36900</name>
</gene>
<protein>
    <submittedName>
        <fullName evidence="2">DUF1275 family protein</fullName>
    </submittedName>
</protein>
<feature type="transmembrane region" description="Helical" evidence="1">
    <location>
        <begin position="30"/>
        <end position="47"/>
    </location>
</feature>
<feature type="transmembrane region" description="Helical" evidence="1">
    <location>
        <begin position="67"/>
        <end position="89"/>
    </location>
</feature>